<keyword evidence="8 10" id="KW-0408">Iron</keyword>
<dbReference type="CDD" id="cd01335">
    <property type="entry name" value="Radical_SAM"/>
    <property type="match status" value="1"/>
</dbReference>
<evidence type="ECO:0000256" key="6">
    <source>
        <dbReference type="ARBA" id="ARBA00022723"/>
    </source>
</evidence>
<dbReference type="PATRIC" id="fig|411473.3.peg.1896"/>
<dbReference type="Gene3D" id="3.20.20.70">
    <property type="entry name" value="Aldolase class I"/>
    <property type="match status" value="1"/>
</dbReference>
<evidence type="ECO:0000256" key="1">
    <source>
        <dbReference type="ARBA" id="ARBA00003141"/>
    </source>
</evidence>
<evidence type="ECO:0000256" key="7">
    <source>
        <dbReference type="ARBA" id="ARBA00023002"/>
    </source>
</evidence>
<keyword evidence="4 10" id="KW-0004">4Fe-4S</keyword>
<reference evidence="12 13" key="1">
    <citation type="submission" date="2013-07" db="EMBL/GenBank/DDBJ databases">
        <authorList>
            <person name="Weinstock G."/>
            <person name="Sodergren E."/>
            <person name="Wylie T."/>
            <person name="Fulton L."/>
            <person name="Fulton R."/>
            <person name="Fronick C."/>
            <person name="O'Laughlin M."/>
            <person name="Godfrey J."/>
            <person name="Miner T."/>
            <person name="Herter B."/>
            <person name="Appelbaum E."/>
            <person name="Cordes M."/>
            <person name="Lek S."/>
            <person name="Wollam A."/>
            <person name="Pepin K.H."/>
            <person name="Palsikar V.B."/>
            <person name="Mitreva M."/>
            <person name="Wilson R.K."/>
        </authorList>
    </citation>
    <scope>NUCLEOTIDE SEQUENCE [LARGE SCALE GENOMIC DNA]</scope>
    <source>
        <strain evidence="12 13">ATCC 27760</strain>
    </source>
</reference>
<keyword evidence="7 10" id="KW-0560">Oxidoreductase</keyword>
<accession>U2M1Q8</accession>
<comment type="cofactor">
    <cofactor evidence="10">
        <name>[4Fe-4S] cluster</name>
        <dbReference type="ChEBI" id="CHEBI:49883"/>
    </cofactor>
    <text evidence="10">Binds 1 [4Fe-4S] cluster. The cluster is coordinated with 3 cysteines and an exchangeable S-adenosyl-L-methionine.</text>
</comment>
<evidence type="ECO:0000256" key="2">
    <source>
        <dbReference type="ARBA" id="ARBA00009777"/>
    </source>
</evidence>
<dbReference type="PANTHER" id="PTHR30352">
    <property type="entry name" value="PYRUVATE FORMATE-LYASE-ACTIVATING ENZYME"/>
    <property type="match status" value="1"/>
</dbReference>
<dbReference type="InterPro" id="IPR034457">
    <property type="entry name" value="Organic_radical-activating"/>
</dbReference>
<dbReference type="PROSITE" id="PS51918">
    <property type="entry name" value="RADICAL_SAM"/>
    <property type="match status" value="1"/>
</dbReference>
<dbReference type="GeneID" id="93692401"/>
<organism evidence="12 13">
    <name type="scientific">Ruminococcus callidus ATCC 27760</name>
    <dbReference type="NCBI Taxonomy" id="411473"/>
    <lineage>
        <taxon>Bacteria</taxon>
        <taxon>Bacillati</taxon>
        <taxon>Bacillota</taxon>
        <taxon>Clostridia</taxon>
        <taxon>Eubacteriales</taxon>
        <taxon>Oscillospiraceae</taxon>
        <taxon>Ruminococcus</taxon>
    </lineage>
</organism>
<dbReference type="InterPro" id="IPR058240">
    <property type="entry name" value="rSAM_sf"/>
</dbReference>
<dbReference type="SUPFAM" id="SSF102114">
    <property type="entry name" value="Radical SAM enzymes"/>
    <property type="match status" value="1"/>
</dbReference>
<keyword evidence="10" id="KW-0963">Cytoplasm</keyword>
<dbReference type="SFLD" id="SFLDG01067">
    <property type="entry name" value="SPASM/twitch_domain_containing"/>
    <property type="match status" value="1"/>
</dbReference>
<dbReference type="RefSeq" id="WP_021680443.1">
    <property type="nucleotide sequence ID" value="NZ_KI260291.1"/>
</dbReference>
<evidence type="ECO:0000256" key="10">
    <source>
        <dbReference type="RuleBase" id="RU362053"/>
    </source>
</evidence>
<evidence type="ECO:0000256" key="5">
    <source>
        <dbReference type="ARBA" id="ARBA00022691"/>
    </source>
</evidence>
<dbReference type="EMBL" id="AWVF01000284">
    <property type="protein sequence ID" value="ERJ93283.1"/>
    <property type="molecule type" value="Genomic_DNA"/>
</dbReference>
<dbReference type="OrthoDB" id="9782387at2"/>
<dbReference type="eggNOG" id="COG1180">
    <property type="taxonomic scope" value="Bacteria"/>
</dbReference>
<comment type="catalytic activity">
    <reaction evidence="10">
        <text>glycyl-[formate C-acetyltransferase] + reduced [flavodoxin] + S-adenosyl-L-methionine = glycin-2-yl radical-[formate C-acetyltransferase] + semiquinone [flavodoxin] + 5'-deoxyadenosine + L-methionine + H(+)</text>
        <dbReference type="Rhea" id="RHEA:19225"/>
        <dbReference type="Rhea" id="RHEA-COMP:10622"/>
        <dbReference type="Rhea" id="RHEA-COMP:12190"/>
        <dbReference type="Rhea" id="RHEA-COMP:12191"/>
        <dbReference type="Rhea" id="RHEA-COMP:14480"/>
        <dbReference type="ChEBI" id="CHEBI:15378"/>
        <dbReference type="ChEBI" id="CHEBI:17319"/>
        <dbReference type="ChEBI" id="CHEBI:29947"/>
        <dbReference type="ChEBI" id="CHEBI:32722"/>
        <dbReference type="ChEBI" id="CHEBI:57618"/>
        <dbReference type="ChEBI" id="CHEBI:57844"/>
        <dbReference type="ChEBI" id="CHEBI:59789"/>
        <dbReference type="ChEBI" id="CHEBI:140311"/>
        <dbReference type="EC" id="1.97.1.4"/>
    </reaction>
</comment>
<dbReference type="InterPro" id="IPR012839">
    <property type="entry name" value="Organic_radical_activase"/>
</dbReference>
<proteinExistence type="inferred from homology"/>
<comment type="function">
    <text evidence="1 10">Activation of pyruvate formate-lyase under anaerobic conditions by generation of an organic free radical, using S-adenosylmethionine and reduced flavodoxin as cosubstrates to produce 5'-deoxy-adenosine.</text>
</comment>
<dbReference type="EC" id="1.97.1.4" evidence="10"/>
<dbReference type="Proteomes" id="UP000016662">
    <property type="component" value="Unassembled WGS sequence"/>
</dbReference>
<gene>
    <name evidence="12" type="ORF">RUMCAL_02287</name>
</gene>
<dbReference type="Pfam" id="PF04055">
    <property type="entry name" value="Radical_SAM"/>
    <property type="match status" value="1"/>
</dbReference>
<keyword evidence="9 10" id="KW-0411">Iron-sulfur</keyword>
<keyword evidence="12" id="KW-0456">Lyase</keyword>
<evidence type="ECO:0000313" key="12">
    <source>
        <dbReference type="EMBL" id="ERJ93283.1"/>
    </source>
</evidence>
<dbReference type="PROSITE" id="PS01087">
    <property type="entry name" value="RADICAL_ACTIVATING"/>
    <property type="match status" value="1"/>
</dbReference>
<evidence type="ECO:0000256" key="8">
    <source>
        <dbReference type="ARBA" id="ARBA00023004"/>
    </source>
</evidence>
<evidence type="ECO:0000259" key="11">
    <source>
        <dbReference type="PROSITE" id="PS51918"/>
    </source>
</evidence>
<keyword evidence="5 10" id="KW-0949">S-adenosyl-L-methionine</keyword>
<feature type="domain" description="Radical SAM core" evidence="11">
    <location>
        <begin position="14"/>
        <end position="240"/>
    </location>
</feature>
<comment type="similarity">
    <text evidence="2 10">Belongs to the organic radical-activating enzymes family.</text>
</comment>
<comment type="caution">
    <text evidence="12">The sequence shown here is derived from an EMBL/GenBank/DDBJ whole genome shotgun (WGS) entry which is preliminary data.</text>
</comment>
<keyword evidence="6 10" id="KW-0479">Metal-binding</keyword>
<evidence type="ECO:0000256" key="4">
    <source>
        <dbReference type="ARBA" id="ARBA00022485"/>
    </source>
</evidence>
<keyword evidence="13" id="KW-1185">Reference proteome</keyword>
<evidence type="ECO:0000256" key="3">
    <source>
        <dbReference type="ARBA" id="ARBA00021356"/>
    </source>
</evidence>
<dbReference type="STRING" id="411473.RUMCAL_02287"/>
<dbReference type="InterPro" id="IPR007197">
    <property type="entry name" value="rSAM"/>
</dbReference>
<sequence>MEGHIHSTESFGTVDGPGIRFVIFFQGCPMRCQYCHNPDTWTIDNSNTENLRSVESLLKEYDGIKEFLHDGGITATGGEPLVQMEFLTELFETAKKKGIHTCLDTSGILFRQERREEFDRLMAVTDLVMLDIKHIDDTEHQKLTKQSNKHILEFAEYLNEKGVPVWIRHVVVPTITLNDTYLKQLGHFIGGLDNLKALDVLPYHTMGEVKYENLGIDYPLKGIPAATKEQAIHAKQVIFEGIKERIREDIHKK</sequence>
<evidence type="ECO:0000256" key="9">
    <source>
        <dbReference type="ARBA" id="ARBA00023014"/>
    </source>
</evidence>
<name>U2M1Q8_9FIRM</name>
<dbReference type="PIRSF" id="PIRSF000371">
    <property type="entry name" value="PFL_act_enz"/>
    <property type="match status" value="1"/>
</dbReference>
<dbReference type="GO" id="GO:0043365">
    <property type="term" value="F:[formate-C-acetyltransferase]-activating enzyme activity"/>
    <property type="evidence" value="ECO:0007669"/>
    <property type="project" value="UniProtKB-UniRule"/>
</dbReference>
<protein>
    <recommendedName>
        <fullName evidence="3 10">Pyruvate formate-lyase-activating enzyme</fullName>
        <ecNumber evidence="10">1.97.1.4</ecNumber>
    </recommendedName>
</protein>
<dbReference type="GO" id="GO:0005737">
    <property type="term" value="C:cytoplasm"/>
    <property type="evidence" value="ECO:0007669"/>
    <property type="project" value="UniProtKB-SubCell"/>
</dbReference>
<dbReference type="HOGENOM" id="CLU_058969_1_1_9"/>
<dbReference type="InterPro" id="IPR013785">
    <property type="entry name" value="Aldolase_TIM"/>
</dbReference>
<dbReference type="GO" id="GO:0051539">
    <property type="term" value="F:4 iron, 4 sulfur cluster binding"/>
    <property type="evidence" value="ECO:0007669"/>
    <property type="project" value="UniProtKB-UniRule"/>
</dbReference>
<dbReference type="AlphaFoldDB" id="U2M1Q8"/>
<keyword evidence="12" id="KW-0670">Pyruvate</keyword>
<dbReference type="InterPro" id="IPR012838">
    <property type="entry name" value="PFL1_activating"/>
</dbReference>
<dbReference type="GO" id="GO:0016829">
    <property type="term" value="F:lyase activity"/>
    <property type="evidence" value="ECO:0007669"/>
    <property type="project" value="UniProtKB-KW"/>
</dbReference>
<dbReference type="SFLD" id="SFLDS00029">
    <property type="entry name" value="Radical_SAM"/>
    <property type="match status" value="1"/>
</dbReference>
<dbReference type="InterPro" id="IPR001989">
    <property type="entry name" value="Radical_activat_CS"/>
</dbReference>
<dbReference type="NCBIfam" id="TIGR02493">
    <property type="entry name" value="PFLA"/>
    <property type="match status" value="1"/>
</dbReference>
<dbReference type="PANTHER" id="PTHR30352:SF5">
    <property type="entry name" value="PYRUVATE FORMATE-LYASE 1-ACTIVATING ENZYME"/>
    <property type="match status" value="1"/>
</dbReference>
<comment type="subcellular location">
    <subcellularLocation>
        <location evidence="10">Cytoplasm</location>
    </subcellularLocation>
</comment>
<dbReference type="SFLD" id="SFLDG01066">
    <property type="entry name" value="organic_radical-activating_enz"/>
    <property type="match status" value="1"/>
</dbReference>
<evidence type="ECO:0000313" key="13">
    <source>
        <dbReference type="Proteomes" id="UP000016662"/>
    </source>
</evidence>
<dbReference type="GO" id="GO:0046872">
    <property type="term" value="F:metal ion binding"/>
    <property type="evidence" value="ECO:0007669"/>
    <property type="project" value="UniProtKB-UniRule"/>
</dbReference>